<feature type="transmembrane region" description="Helical" evidence="6">
    <location>
        <begin position="731"/>
        <end position="750"/>
    </location>
</feature>
<reference evidence="9 10" key="1">
    <citation type="submission" date="2019-03" db="EMBL/GenBank/DDBJ databases">
        <title>Genomic Encyclopedia of Type Strains, Phase IV (KMG-IV): sequencing the most valuable type-strain genomes for metagenomic binning, comparative biology and taxonomic classification.</title>
        <authorList>
            <person name="Goeker M."/>
        </authorList>
    </citation>
    <scope>NUCLEOTIDE SEQUENCE [LARGE SCALE GENOMIC DNA]</scope>
    <source>
        <strain evidence="9 10">DSM 100059</strain>
    </source>
</reference>
<feature type="transmembrane region" description="Helical" evidence="6">
    <location>
        <begin position="432"/>
        <end position="451"/>
    </location>
</feature>
<feature type="transmembrane region" description="Helical" evidence="6">
    <location>
        <begin position="377"/>
        <end position="401"/>
    </location>
</feature>
<dbReference type="EMBL" id="SODV01000001">
    <property type="protein sequence ID" value="TDX01526.1"/>
    <property type="molecule type" value="Genomic_DNA"/>
</dbReference>
<comment type="caution">
    <text evidence="9">The sequence shown here is derived from an EMBL/GenBank/DDBJ whole genome shotgun (WGS) entry which is preliminary data.</text>
</comment>
<evidence type="ECO:0000256" key="6">
    <source>
        <dbReference type="SAM" id="Phobius"/>
    </source>
</evidence>
<dbReference type="AlphaFoldDB" id="A0A4R8DUC9"/>
<protein>
    <submittedName>
        <fullName evidence="9">Putative ABC transport system permease protein</fullName>
    </submittedName>
</protein>
<feature type="transmembrane region" description="Helical" evidence="6">
    <location>
        <begin position="344"/>
        <end position="365"/>
    </location>
</feature>
<feature type="domain" description="ABC3 transporter permease C-terminal" evidence="7">
    <location>
        <begin position="294"/>
        <end position="407"/>
    </location>
</feature>
<feature type="transmembrane region" description="Helical" evidence="6">
    <location>
        <begin position="762"/>
        <end position="785"/>
    </location>
</feature>
<dbReference type="RefSeq" id="WP_133994136.1">
    <property type="nucleotide sequence ID" value="NZ_SODV01000001.1"/>
</dbReference>
<evidence type="ECO:0000256" key="5">
    <source>
        <dbReference type="ARBA" id="ARBA00023136"/>
    </source>
</evidence>
<dbReference type="PANTHER" id="PTHR30572">
    <property type="entry name" value="MEMBRANE COMPONENT OF TRANSPORTER-RELATED"/>
    <property type="match status" value="1"/>
</dbReference>
<name>A0A4R8DUC9_9BACT</name>
<evidence type="ECO:0000256" key="2">
    <source>
        <dbReference type="ARBA" id="ARBA00022475"/>
    </source>
</evidence>
<feature type="domain" description="ABC3 transporter permease C-terminal" evidence="7">
    <location>
        <begin position="682"/>
        <end position="795"/>
    </location>
</feature>
<feature type="domain" description="MacB-like periplasmic core" evidence="8">
    <location>
        <begin position="20"/>
        <end position="242"/>
    </location>
</feature>
<organism evidence="9 10">
    <name type="scientific">Dinghuibacter silviterrae</name>
    <dbReference type="NCBI Taxonomy" id="1539049"/>
    <lineage>
        <taxon>Bacteria</taxon>
        <taxon>Pseudomonadati</taxon>
        <taxon>Bacteroidota</taxon>
        <taxon>Chitinophagia</taxon>
        <taxon>Chitinophagales</taxon>
        <taxon>Chitinophagaceae</taxon>
        <taxon>Dinghuibacter</taxon>
    </lineage>
</organism>
<evidence type="ECO:0000256" key="4">
    <source>
        <dbReference type="ARBA" id="ARBA00022989"/>
    </source>
</evidence>
<sequence length="802" mass="90050">MWHNYLTTAWRNLLKNKAFSVINISGLAIGITAFLLIISYLHFEYSYDDFNVQKDRLYRVPMEITEKGGEGQKFAFTFAALAPAFKRDFPEVEEAVRFRMVWGIVKYGTNKFSEGGQLFYVDPAVFKLFTYTFVKGNPQTALADLNDAVITESTAKKYFGDADPIGKALVYGNESYIVKAVVRDMPANAHLSFHILCNYDRYIQLVKAEGRDAQNNWGWADFYTYILLKPGADVKALRAKLPAFAERYMGDMMKQQGFVVTFDVQPLKDIHLHSKYEYEMPGNGNLTYLKYLGIAAFFILFIAWINYINLSTARALDRAKEVGVRKVIGAGMPQLVRQFLAESLLVNFLAILAGVTMYKVLLPYFGRLVGLNAADLAIPYLSFSVLISVVFFSGAILAGAYPSFILSSFSPLQALKQTTPGTMTKSNFRRSLVVVQFFAAIILIAGAIGFYKQLHFMSNADLGINIQQTMVLHQAIDLDSSRSTAITSFVHDLEAYPGIQSITLSNSSPGSEVGGASFMHALHAKEEKRCRGYEIDDKFIGNYTLNLLAGRNFSAGHPGEEANIILNQTAAKVLGFASDAAAIGEKITDDHDVYTIIGVIKDYHQKSLQNDIEPIVYYTRPPYNMHDYSVKISTSDPTKLIEFVRQKWMAAFPDSPFSYDFLDDVYNNQYKSDRLFSTVLWLFTVLAIVVSSLGLFGLSLYTVSKRAKEISVRRILGATVYQITQLLTKDYLKLILIAALAAIPVAYYVLRNWLNDYAFHISIGWWFVVTPIAMIVVIAMGTVLYHSLRAAWSNPARNLRNE</sequence>
<evidence type="ECO:0000313" key="10">
    <source>
        <dbReference type="Proteomes" id="UP000294498"/>
    </source>
</evidence>
<evidence type="ECO:0000259" key="7">
    <source>
        <dbReference type="Pfam" id="PF02687"/>
    </source>
</evidence>
<accession>A0A4R8DUC9</accession>
<evidence type="ECO:0000256" key="1">
    <source>
        <dbReference type="ARBA" id="ARBA00004651"/>
    </source>
</evidence>
<dbReference type="Proteomes" id="UP000294498">
    <property type="component" value="Unassembled WGS sequence"/>
</dbReference>
<keyword evidence="2" id="KW-1003">Cell membrane</keyword>
<keyword evidence="3 6" id="KW-0812">Transmembrane</keyword>
<dbReference type="PANTHER" id="PTHR30572:SF18">
    <property type="entry name" value="ABC-TYPE MACROLIDE FAMILY EXPORT SYSTEM PERMEASE COMPONENT 2"/>
    <property type="match status" value="1"/>
</dbReference>
<dbReference type="Pfam" id="PF12704">
    <property type="entry name" value="MacB_PCD"/>
    <property type="match status" value="1"/>
</dbReference>
<proteinExistence type="predicted"/>
<feature type="transmembrane region" description="Helical" evidence="6">
    <location>
        <begin position="21"/>
        <end position="43"/>
    </location>
</feature>
<dbReference type="InterPro" id="IPR025857">
    <property type="entry name" value="MacB_PCD"/>
</dbReference>
<dbReference type="OrthoDB" id="5933722at2"/>
<feature type="transmembrane region" description="Helical" evidence="6">
    <location>
        <begin position="288"/>
        <end position="310"/>
    </location>
</feature>
<dbReference type="GO" id="GO:0022857">
    <property type="term" value="F:transmembrane transporter activity"/>
    <property type="evidence" value="ECO:0007669"/>
    <property type="project" value="TreeGrafter"/>
</dbReference>
<comment type="subcellular location">
    <subcellularLocation>
        <location evidence="1">Cell membrane</location>
        <topology evidence="1">Multi-pass membrane protein</topology>
    </subcellularLocation>
</comment>
<keyword evidence="5 6" id="KW-0472">Membrane</keyword>
<dbReference type="InterPro" id="IPR050250">
    <property type="entry name" value="Macrolide_Exporter_MacB"/>
</dbReference>
<evidence type="ECO:0000313" key="9">
    <source>
        <dbReference type="EMBL" id="TDX01526.1"/>
    </source>
</evidence>
<evidence type="ECO:0000259" key="8">
    <source>
        <dbReference type="Pfam" id="PF12704"/>
    </source>
</evidence>
<evidence type="ECO:0000256" key="3">
    <source>
        <dbReference type="ARBA" id="ARBA00022692"/>
    </source>
</evidence>
<dbReference type="Pfam" id="PF02687">
    <property type="entry name" value="FtsX"/>
    <property type="match status" value="2"/>
</dbReference>
<dbReference type="InterPro" id="IPR003838">
    <property type="entry name" value="ABC3_permease_C"/>
</dbReference>
<gene>
    <name evidence="9" type="ORF">EDB95_2566</name>
</gene>
<keyword evidence="4 6" id="KW-1133">Transmembrane helix</keyword>
<feature type="transmembrane region" description="Helical" evidence="6">
    <location>
        <begin position="679"/>
        <end position="703"/>
    </location>
</feature>
<keyword evidence="10" id="KW-1185">Reference proteome</keyword>
<dbReference type="GO" id="GO:0005886">
    <property type="term" value="C:plasma membrane"/>
    <property type="evidence" value="ECO:0007669"/>
    <property type="project" value="UniProtKB-SubCell"/>
</dbReference>